<accession>A0A3L6SXD8</accession>
<comment type="caution">
    <text evidence="1">The sequence shown here is derived from an EMBL/GenBank/DDBJ whole genome shotgun (WGS) entry which is preliminary data.</text>
</comment>
<keyword evidence="2" id="KW-1185">Reference proteome</keyword>
<evidence type="ECO:0000313" key="1">
    <source>
        <dbReference type="EMBL" id="RLN29132.1"/>
    </source>
</evidence>
<reference evidence="2" key="1">
    <citation type="journal article" date="2019" name="Nat. Commun.">
        <title>The genome of broomcorn millet.</title>
        <authorList>
            <person name="Zou C."/>
            <person name="Miki D."/>
            <person name="Li D."/>
            <person name="Tang Q."/>
            <person name="Xiao L."/>
            <person name="Rajput S."/>
            <person name="Deng P."/>
            <person name="Jia W."/>
            <person name="Huang R."/>
            <person name="Zhang M."/>
            <person name="Sun Y."/>
            <person name="Hu J."/>
            <person name="Fu X."/>
            <person name="Schnable P.S."/>
            <person name="Li F."/>
            <person name="Zhang H."/>
            <person name="Feng B."/>
            <person name="Zhu X."/>
            <person name="Liu R."/>
            <person name="Schnable J.C."/>
            <person name="Zhu J.-K."/>
            <person name="Zhang H."/>
        </authorList>
    </citation>
    <scope>NUCLEOTIDE SEQUENCE [LARGE SCALE GENOMIC DNA]</scope>
</reference>
<name>A0A3L6SXD8_PANMI</name>
<evidence type="ECO:0000313" key="2">
    <source>
        <dbReference type="Proteomes" id="UP000275267"/>
    </source>
</evidence>
<dbReference type="Proteomes" id="UP000275267">
    <property type="component" value="Unassembled WGS sequence"/>
</dbReference>
<dbReference type="PANTHER" id="PTHR36480:SF5">
    <property type="entry name" value="LATE EMBRYOGENESIS ABUNDANT PROTEIN LEA-2 SUBGROUP DOMAIN-CONTAINING PROTEIN"/>
    <property type="match status" value="1"/>
</dbReference>
<gene>
    <name evidence="1" type="ORF">C2845_PM05G07680</name>
</gene>
<sequence>MPNRSPAVIAVTAAISISLSPAHIFFSIKDPTFDTKTDEDTKFYNFTLVVDNSSPGMEVHYGALSAELWYSDKAWVPAVVDRGALLDEARGSRRGT</sequence>
<dbReference type="AlphaFoldDB" id="A0A3L6SXD8"/>
<dbReference type="PANTHER" id="PTHR36480">
    <property type="entry name" value="OS06G0118900 PROTEIN-RELATED"/>
    <property type="match status" value="1"/>
</dbReference>
<proteinExistence type="predicted"/>
<dbReference type="EMBL" id="PQIB02000003">
    <property type="protein sequence ID" value="RLN29132.1"/>
    <property type="molecule type" value="Genomic_DNA"/>
</dbReference>
<protein>
    <submittedName>
        <fullName evidence="1">Uncharacterized protein</fullName>
    </submittedName>
</protein>
<organism evidence="1 2">
    <name type="scientific">Panicum miliaceum</name>
    <name type="common">Proso millet</name>
    <name type="synonym">Broomcorn millet</name>
    <dbReference type="NCBI Taxonomy" id="4540"/>
    <lineage>
        <taxon>Eukaryota</taxon>
        <taxon>Viridiplantae</taxon>
        <taxon>Streptophyta</taxon>
        <taxon>Embryophyta</taxon>
        <taxon>Tracheophyta</taxon>
        <taxon>Spermatophyta</taxon>
        <taxon>Magnoliopsida</taxon>
        <taxon>Liliopsida</taxon>
        <taxon>Poales</taxon>
        <taxon>Poaceae</taxon>
        <taxon>PACMAD clade</taxon>
        <taxon>Panicoideae</taxon>
        <taxon>Panicodae</taxon>
        <taxon>Paniceae</taxon>
        <taxon>Panicinae</taxon>
        <taxon>Panicum</taxon>
        <taxon>Panicum sect. Panicum</taxon>
    </lineage>
</organism>